<protein>
    <submittedName>
        <fullName evidence="2">Uncharacterized protein</fullName>
    </submittedName>
</protein>
<keyword evidence="1" id="KW-0472">Membrane</keyword>
<proteinExistence type="predicted"/>
<sequence length="126" mass="14119">MSTTPTTNSLITARLLATARYTAAFNALLLALSAQQGGAWAVVQLILTAALLYCHIRIEFDRHVFQDFADDRYTPEAFDQTLRQTGLRRVTDSRDMPQRVSGAIALWRKSLYLTAAQSTIFLIQLL</sequence>
<organism evidence="2 3">
    <name type="scientific">Eikenella corrodens</name>
    <dbReference type="NCBI Taxonomy" id="539"/>
    <lineage>
        <taxon>Bacteria</taxon>
        <taxon>Pseudomonadati</taxon>
        <taxon>Pseudomonadota</taxon>
        <taxon>Betaproteobacteria</taxon>
        <taxon>Neisseriales</taxon>
        <taxon>Neisseriaceae</taxon>
        <taxon>Eikenella</taxon>
    </lineage>
</organism>
<keyword evidence="1" id="KW-1133">Transmembrane helix</keyword>
<dbReference type="EMBL" id="LXSF01000003">
    <property type="protein sequence ID" value="OAM16964.1"/>
    <property type="molecule type" value="Genomic_DNA"/>
</dbReference>
<keyword evidence="1" id="KW-0812">Transmembrane</keyword>
<evidence type="ECO:0000313" key="3">
    <source>
        <dbReference type="Proteomes" id="UP000078003"/>
    </source>
</evidence>
<dbReference type="Proteomes" id="UP000078003">
    <property type="component" value="Unassembled WGS sequence"/>
</dbReference>
<evidence type="ECO:0000313" key="2">
    <source>
        <dbReference type="EMBL" id="OAM16964.1"/>
    </source>
</evidence>
<name>A0A1A9RF29_EIKCO</name>
<comment type="caution">
    <text evidence="2">The sequence shown here is derived from an EMBL/GenBank/DDBJ whole genome shotgun (WGS) entry which is preliminary data.</text>
</comment>
<reference evidence="3" key="1">
    <citation type="submission" date="2016-05" db="EMBL/GenBank/DDBJ databases">
        <title>Draft genome of Corynebacterium afermentans subsp. afermentans LCDC 88199T.</title>
        <authorList>
            <person name="Bernier A.-M."/>
            <person name="Bernard K."/>
        </authorList>
    </citation>
    <scope>NUCLEOTIDE SEQUENCE [LARGE SCALE GENOMIC DNA]</scope>
    <source>
        <strain evidence="3">NML01-0328</strain>
    </source>
</reference>
<dbReference type="AlphaFoldDB" id="A0A1A9RF29"/>
<feature type="transmembrane region" description="Helical" evidence="1">
    <location>
        <begin position="12"/>
        <end position="32"/>
    </location>
</feature>
<accession>A0A1A9RF29</accession>
<gene>
    <name evidence="2" type="ORF">A7P85_04155</name>
</gene>
<evidence type="ECO:0000256" key="1">
    <source>
        <dbReference type="SAM" id="Phobius"/>
    </source>
</evidence>
<dbReference type="RefSeq" id="WP_064084416.1">
    <property type="nucleotide sequence ID" value="NZ_LXSF01000003.1"/>
</dbReference>